<dbReference type="Pfam" id="PF00300">
    <property type="entry name" value="His_Phos_1"/>
    <property type="match status" value="2"/>
</dbReference>
<evidence type="ECO:0000256" key="3">
    <source>
        <dbReference type="ARBA" id="ARBA00023235"/>
    </source>
</evidence>
<protein>
    <recommendedName>
        <fullName evidence="7">Phosphoglycerate mutase</fullName>
        <ecNumber evidence="7">5.4.2.11</ecNumber>
    </recommendedName>
</protein>
<dbReference type="Gene3D" id="3.40.50.1240">
    <property type="entry name" value="Phosphoglycerate mutase-like"/>
    <property type="match status" value="1"/>
</dbReference>
<name>A0A9W7F6T7_9STRA</name>
<dbReference type="GO" id="GO:0006096">
    <property type="term" value="P:glycolytic process"/>
    <property type="evidence" value="ECO:0007669"/>
    <property type="project" value="UniProtKB-KW"/>
</dbReference>
<dbReference type="Proteomes" id="UP001165122">
    <property type="component" value="Unassembled WGS sequence"/>
</dbReference>
<evidence type="ECO:0000256" key="6">
    <source>
        <dbReference type="PIRSR" id="PIRSR613078-3"/>
    </source>
</evidence>
<feature type="active site" description="Tele-phosphohistidine intermediate" evidence="4">
    <location>
        <position position="39"/>
    </location>
</feature>
<comment type="catalytic activity">
    <reaction evidence="7">
        <text>(2R)-2-phosphoglycerate = (2R)-3-phosphoglycerate</text>
        <dbReference type="Rhea" id="RHEA:15901"/>
        <dbReference type="ChEBI" id="CHEBI:58272"/>
        <dbReference type="ChEBI" id="CHEBI:58289"/>
        <dbReference type="EC" id="5.4.2.11"/>
    </reaction>
</comment>
<dbReference type="AlphaFoldDB" id="A0A9W7F6T7"/>
<feature type="active site" description="Proton donor/acceptor" evidence="4">
    <location>
        <position position="135"/>
    </location>
</feature>
<evidence type="ECO:0000256" key="2">
    <source>
        <dbReference type="ARBA" id="ARBA00023152"/>
    </source>
</evidence>
<feature type="chain" id="PRO_5040807105" description="Phosphoglycerate mutase" evidence="8">
    <location>
        <begin position="18"/>
        <end position="365"/>
    </location>
</feature>
<evidence type="ECO:0000256" key="8">
    <source>
        <dbReference type="SAM" id="SignalP"/>
    </source>
</evidence>
<feature type="site" description="Transition state stabilizer" evidence="6">
    <location>
        <position position="282"/>
    </location>
</feature>
<feature type="binding site" evidence="5">
    <location>
        <begin position="135"/>
        <end position="138"/>
    </location>
    <ligand>
        <name>substrate</name>
    </ligand>
</feature>
<dbReference type="EC" id="5.4.2.11" evidence="7"/>
<organism evidence="9 10">
    <name type="scientific">Triparma laevis f. longispina</name>
    <dbReference type="NCBI Taxonomy" id="1714387"/>
    <lineage>
        <taxon>Eukaryota</taxon>
        <taxon>Sar</taxon>
        <taxon>Stramenopiles</taxon>
        <taxon>Ochrophyta</taxon>
        <taxon>Bolidophyceae</taxon>
        <taxon>Parmales</taxon>
        <taxon>Triparmaceae</taxon>
        <taxon>Triparma</taxon>
    </lineage>
</organism>
<dbReference type="EMBL" id="BRXW01000076">
    <property type="protein sequence ID" value="GMI04631.1"/>
    <property type="molecule type" value="Genomic_DNA"/>
</dbReference>
<gene>
    <name evidence="9" type="ORF">TrLO_g1974</name>
</gene>
<keyword evidence="10" id="KW-1185">Reference proteome</keyword>
<evidence type="ECO:0000256" key="7">
    <source>
        <dbReference type="RuleBase" id="RU004511"/>
    </source>
</evidence>
<evidence type="ECO:0000256" key="5">
    <source>
        <dbReference type="PIRSR" id="PIRSR613078-2"/>
    </source>
</evidence>
<dbReference type="OrthoDB" id="354304at2759"/>
<proteinExistence type="inferred from homology"/>
<feature type="signal peptide" evidence="8">
    <location>
        <begin position="1"/>
        <end position="17"/>
    </location>
</feature>
<dbReference type="GO" id="GO:0004619">
    <property type="term" value="F:phosphoglycerate mutase activity"/>
    <property type="evidence" value="ECO:0007669"/>
    <property type="project" value="UniProtKB-EC"/>
</dbReference>
<dbReference type="InterPro" id="IPR005952">
    <property type="entry name" value="Phosphogly_mut1"/>
</dbReference>
<feature type="binding site" evidence="5">
    <location>
        <begin position="38"/>
        <end position="45"/>
    </location>
    <ligand>
        <name>substrate</name>
    </ligand>
</feature>
<dbReference type="PROSITE" id="PS00175">
    <property type="entry name" value="PG_MUTASE"/>
    <property type="match status" value="1"/>
</dbReference>
<feature type="binding site" evidence="5">
    <location>
        <position position="98"/>
    </location>
    <ligand>
        <name>substrate</name>
    </ligand>
</feature>
<evidence type="ECO:0000256" key="1">
    <source>
        <dbReference type="ARBA" id="ARBA00006717"/>
    </source>
</evidence>
<dbReference type="SUPFAM" id="SSF53254">
    <property type="entry name" value="Phosphoglycerate mutase-like"/>
    <property type="match status" value="1"/>
</dbReference>
<comment type="caution">
    <text evidence="9">The sequence shown here is derived from an EMBL/GenBank/DDBJ whole genome shotgun (WGS) entry which is preliminary data.</text>
</comment>
<feature type="binding site" evidence="5">
    <location>
        <begin position="58"/>
        <end position="59"/>
    </location>
    <ligand>
        <name>substrate</name>
    </ligand>
</feature>
<keyword evidence="3 7" id="KW-0413">Isomerase</keyword>
<dbReference type="SMART" id="SM00855">
    <property type="entry name" value="PGAM"/>
    <property type="match status" value="1"/>
</dbReference>
<keyword evidence="8" id="KW-0732">Signal</keyword>
<keyword evidence="2 7" id="KW-0324">Glycolysis</keyword>
<reference evidence="10" key="1">
    <citation type="journal article" date="2023" name="Commun. Biol.">
        <title>Genome analysis of Parmales, the sister group of diatoms, reveals the evolutionary specialization of diatoms from phago-mixotrophs to photoautotrophs.</title>
        <authorList>
            <person name="Ban H."/>
            <person name="Sato S."/>
            <person name="Yoshikawa S."/>
            <person name="Yamada K."/>
            <person name="Nakamura Y."/>
            <person name="Ichinomiya M."/>
            <person name="Sato N."/>
            <person name="Blanc-Mathieu R."/>
            <person name="Endo H."/>
            <person name="Kuwata A."/>
            <person name="Ogata H."/>
        </authorList>
    </citation>
    <scope>NUCLEOTIDE SEQUENCE [LARGE SCALE GENOMIC DNA]</scope>
    <source>
        <strain evidence="10">NIES 3700</strain>
    </source>
</reference>
<evidence type="ECO:0000256" key="4">
    <source>
        <dbReference type="PIRSR" id="PIRSR613078-1"/>
    </source>
</evidence>
<evidence type="ECO:0000313" key="9">
    <source>
        <dbReference type="EMBL" id="GMI04631.1"/>
    </source>
</evidence>
<dbReference type="InterPro" id="IPR029033">
    <property type="entry name" value="His_PPase_superfam"/>
</dbReference>
<dbReference type="InterPro" id="IPR001345">
    <property type="entry name" value="PG/BPGM_mutase_AS"/>
</dbReference>
<comment type="similarity">
    <text evidence="1 7">Belongs to the phosphoglycerate mutase family. BPG-dependent PGAM subfamily.</text>
</comment>
<sequence>MFFSSRFSLLSPGLVTAFRLNSTTTTPTNNIGKLILVRHGQSIWNVNDPTLNLTSRFTGWTDIPLTLRGEQQARAAGSALKSLPDLTITTAYVSLLKRASETLKIITNEMNLRSESSIKSSVYKIPVTSTWRLNERHYGSLCGKSKLEAESEFSIEELSKWRNGWDTAPPKMDAVTLGRWRKAEHCRVDTHYVGVGEEEGERVTVNENDGFEKQLHSFSEPGAFMRKKDQHKINTSNWKSTMKAEMPASESLKDTVERVLPLWETGLKPGLLSGETILIVAHANTIRSLLYHFDPHVDKDTLKGVKIPSAHPLICSFENIKGDLVNVGEACEKTKLRAEWVDSEEIEKVSFCTLVGQSALEHEIA</sequence>
<feature type="binding site" evidence="5">
    <location>
        <position position="146"/>
    </location>
    <ligand>
        <name>substrate</name>
    </ligand>
</feature>
<dbReference type="NCBIfam" id="TIGR01258">
    <property type="entry name" value="pgm_1"/>
    <property type="match status" value="1"/>
</dbReference>
<dbReference type="InterPro" id="IPR013078">
    <property type="entry name" value="His_Pase_superF_clade-1"/>
</dbReference>
<dbReference type="CDD" id="cd07067">
    <property type="entry name" value="HP_PGM_like"/>
    <property type="match status" value="1"/>
</dbReference>
<evidence type="ECO:0000313" key="10">
    <source>
        <dbReference type="Proteomes" id="UP001165122"/>
    </source>
</evidence>
<accession>A0A9W7F6T7</accession>
<dbReference type="PANTHER" id="PTHR11931">
    <property type="entry name" value="PHOSPHOGLYCERATE MUTASE"/>
    <property type="match status" value="1"/>
</dbReference>